<dbReference type="STRING" id="402385.SAMN05421848_2917"/>
<dbReference type="InterPro" id="IPR000305">
    <property type="entry name" value="GIY-YIG_endonuc"/>
</dbReference>
<dbReference type="OrthoDB" id="9797095at2"/>
<organism evidence="3 4">
    <name type="scientific">Kushneria avicenniae</name>
    <dbReference type="NCBI Taxonomy" id="402385"/>
    <lineage>
        <taxon>Bacteria</taxon>
        <taxon>Pseudomonadati</taxon>
        <taxon>Pseudomonadota</taxon>
        <taxon>Gammaproteobacteria</taxon>
        <taxon>Oceanospirillales</taxon>
        <taxon>Halomonadaceae</taxon>
        <taxon>Kushneria</taxon>
    </lineage>
</organism>
<evidence type="ECO:0000313" key="3">
    <source>
        <dbReference type="EMBL" id="SFC82878.1"/>
    </source>
</evidence>
<name>A0A1I1MIB6_9GAMM</name>
<dbReference type="AlphaFoldDB" id="A0A1I1MIB6"/>
<dbReference type="CDD" id="cd10456">
    <property type="entry name" value="GIY-YIG_UPF0213"/>
    <property type="match status" value="1"/>
</dbReference>
<gene>
    <name evidence="3" type="ORF">SAMN05421848_2917</name>
</gene>
<dbReference type="PANTHER" id="PTHR34477">
    <property type="entry name" value="UPF0213 PROTEIN YHBQ"/>
    <property type="match status" value="1"/>
</dbReference>
<accession>A0A1I1MIB6</accession>
<evidence type="ECO:0000259" key="2">
    <source>
        <dbReference type="PROSITE" id="PS50164"/>
    </source>
</evidence>
<dbReference type="PROSITE" id="PS50164">
    <property type="entry name" value="GIY_YIG"/>
    <property type="match status" value="1"/>
</dbReference>
<dbReference type="GO" id="GO:0004519">
    <property type="term" value="F:endonuclease activity"/>
    <property type="evidence" value="ECO:0007669"/>
    <property type="project" value="UniProtKB-KW"/>
</dbReference>
<dbReference type="Proteomes" id="UP000199046">
    <property type="component" value="Unassembled WGS sequence"/>
</dbReference>
<keyword evidence="4" id="KW-1185">Reference proteome</keyword>
<keyword evidence="3" id="KW-0255">Endonuclease</keyword>
<evidence type="ECO:0000256" key="1">
    <source>
        <dbReference type="ARBA" id="ARBA00007435"/>
    </source>
</evidence>
<dbReference type="InterPro" id="IPR050190">
    <property type="entry name" value="UPF0213_domain"/>
</dbReference>
<protein>
    <submittedName>
        <fullName evidence="3">Putative endonuclease</fullName>
    </submittedName>
</protein>
<keyword evidence="3" id="KW-0540">Nuclease</keyword>
<keyword evidence="3" id="KW-0378">Hydrolase</keyword>
<dbReference type="Pfam" id="PF01541">
    <property type="entry name" value="GIY-YIG"/>
    <property type="match status" value="1"/>
</dbReference>
<evidence type="ECO:0000313" key="4">
    <source>
        <dbReference type="Proteomes" id="UP000199046"/>
    </source>
</evidence>
<comment type="similarity">
    <text evidence="1">Belongs to the UPF0213 family.</text>
</comment>
<dbReference type="EMBL" id="FOLY01000006">
    <property type="protein sequence ID" value="SFC82878.1"/>
    <property type="molecule type" value="Genomic_DNA"/>
</dbReference>
<feature type="domain" description="GIY-YIG" evidence="2">
    <location>
        <begin position="16"/>
        <end position="94"/>
    </location>
</feature>
<dbReference type="SUPFAM" id="SSF82771">
    <property type="entry name" value="GIY-YIG endonuclease"/>
    <property type="match status" value="1"/>
</dbReference>
<sequence>MGCQADRHSEDAPATELWSLYIIENRLGHLYTGVTTDVARRFDEHQRSGARCARSLRGKGPLQLRFACPVGDKGRALRLERRIKKLSRLQRLAIIETGCLPVE</sequence>
<reference evidence="4" key="1">
    <citation type="submission" date="2016-10" db="EMBL/GenBank/DDBJ databases">
        <authorList>
            <person name="Varghese N."/>
            <person name="Submissions S."/>
        </authorList>
    </citation>
    <scope>NUCLEOTIDE SEQUENCE [LARGE SCALE GENOMIC DNA]</scope>
    <source>
        <strain evidence="4">DSM 23439</strain>
    </source>
</reference>
<proteinExistence type="inferred from homology"/>
<dbReference type="InterPro" id="IPR035901">
    <property type="entry name" value="GIY-YIG_endonuc_sf"/>
</dbReference>
<dbReference type="PANTHER" id="PTHR34477:SF1">
    <property type="entry name" value="UPF0213 PROTEIN YHBQ"/>
    <property type="match status" value="1"/>
</dbReference>
<dbReference type="Gene3D" id="3.40.1440.10">
    <property type="entry name" value="GIY-YIG endonuclease"/>
    <property type="match status" value="1"/>
</dbReference>
<dbReference type="RefSeq" id="WP_090135446.1">
    <property type="nucleotide sequence ID" value="NZ_FOLY01000006.1"/>
</dbReference>